<gene>
    <name evidence="1" type="ORF">JOB18_041708</name>
</gene>
<name>A0AAV6TAK0_SOLSE</name>
<keyword evidence="2" id="KW-1185">Reference proteome</keyword>
<dbReference type="Proteomes" id="UP000693946">
    <property type="component" value="Linkage Group LG1"/>
</dbReference>
<reference evidence="1 2" key="1">
    <citation type="journal article" date="2021" name="Sci. Rep.">
        <title>Chromosome anchoring in Senegalese sole (Solea senegalensis) reveals sex-associated markers and genome rearrangements in flatfish.</title>
        <authorList>
            <person name="Guerrero-Cozar I."/>
            <person name="Gomez-Garrido J."/>
            <person name="Berbel C."/>
            <person name="Martinez-Blanch J.F."/>
            <person name="Alioto T."/>
            <person name="Claros M.G."/>
            <person name="Gagnaire P.A."/>
            <person name="Manchado M."/>
        </authorList>
    </citation>
    <scope>NUCLEOTIDE SEQUENCE [LARGE SCALE GENOMIC DNA]</scope>
    <source>
        <strain evidence="1">Sse05_10M</strain>
    </source>
</reference>
<organism evidence="1 2">
    <name type="scientific">Solea senegalensis</name>
    <name type="common">Senegalese sole</name>
    <dbReference type="NCBI Taxonomy" id="28829"/>
    <lineage>
        <taxon>Eukaryota</taxon>
        <taxon>Metazoa</taxon>
        <taxon>Chordata</taxon>
        <taxon>Craniata</taxon>
        <taxon>Vertebrata</taxon>
        <taxon>Euteleostomi</taxon>
        <taxon>Actinopterygii</taxon>
        <taxon>Neopterygii</taxon>
        <taxon>Teleostei</taxon>
        <taxon>Neoteleostei</taxon>
        <taxon>Acanthomorphata</taxon>
        <taxon>Carangaria</taxon>
        <taxon>Pleuronectiformes</taxon>
        <taxon>Pleuronectoidei</taxon>
        <taxon>Soleidae</taxon>
        <taxon>Solea</taxon>
    </lineage>
</organism>
<protein>
    <submittedName>
        <fullName evidence="1">Uncharacterized protein</fullName>
    </submittedName>
</protein>
<evidence type="ECO:0000313" key="2">
    <source>
        <dbReference type="Proteomes" id="UP000693946"/>
    </source>
</evidence>
<accession>A0AAV6TAK0</accession>
<dbReference type="EMBL" id="JAGKHQ010000001">
    <property type="protein sequence ID" value="KAG7526558.1"/>
    <property type="molecule type" value="Genomic_DNA"/>
</dbReference>
<comment type="caution">
    <text evidence="1">The sequence shown here is derived from an EMBL/GenBank/DDBJ whole genome shotgun (WGS) entry which is preliminary data.</text>
</comment>
<dbReference type="AlphaFoldDB" id="A0AAV6TAK0"/>
<evidence type="ECO:0000313" key="1">
    <source>
        <dbReference type="EMBL" id="KAG7526558.1"/>
    </source>
</evidence>
<sequence>MGLDGKHADTDCNTKGMNEIGNLLWVVFSAITELEAYQSAMMIFQHCSSSSSLFPPFPSLSPLEVSEWPSFSAPGGPQPATCVVFVALSTVSGQALWGCQYSHRTVVGHKEQCLRLAAIFLHNWITADELDASGRTLLLF</sequence>
<proteinExistence type="predicted"/>